<dbReference type="GO" id="GO:0008691">
    <property type="term" value="F:3-hydroxybutyryl-CoA dehydrogenase activity"/>
    <property type="evidence" value="ECO:0007669"/>
    <property type="project" value="UniProtKB-EC"/>
</dbReference>
<dbReference type="UniPathway" id="UPA00863"/>
<evidence type="ECO:0000256" key="2">
    <source>
        <dbReference type="ARBA" id="ARBA00009463"/>
    </source>
</evidence>
<dbReference type="PANTHER" id="PTHR48075:SF5">
    <property type="entry name" value="3-HYDROXYBUTYRYL-COA DEHYDROGENASE"/>
    <property type="match status" value="1"/>
</dbReference>
<feature type="domain" description="3-hydroxyacyl-CoA dehydrogenase C-terminal" evidence="6">
    <location>
        <begin position="186"/>
        <end position="282"/>
    </location>
</feature>
<evidence type="ECO:0000256" key="5">
    <source>
        <dbReference type="PIRSR" id="PIRSR000105-2"/>
    </source>
</evidence>
<dbReference type="Pfam" id="PF02737">
    <property type="entry name" value="3HCDH_N"/>
    <property type="match status" value="1"/>
</dbReference>
<dbReference type="InterPro" id="IPR022694">
    <property type="entry name" value="3-OHacyl-CoA_DH"/>
</dbReference>
<organism evidence="8 9">
    <name type="scientific">Ureibacillus sinduriensis BLB-1 = JCM 15800</name>
    <dbReference type="NCBI Taxonomy" id="1384057"/>
    <lineage>
        <taxon>Bacteria</taxon>
        <taxon>Bacillati</taxon>
        <taxon>Bacillota</taxon>
        <taxon>Bacilli</taxon>
        <taxon>Bacillales</taxon>
        <taxon>Caryophanaceae</taxon>
        <taxon>Ureibacillus</taxon>
    </lineage>
</organism>
<dbReference type="GO" id="GO:0019605">
    <property type="term" value="P:butyrate metabolic process"/>
    <property type="evidence" value="ECO:0007669"/>
    <property type="project" value="UniProtKB-UniPathway"/>
</dbReference>
<evidence type="ECO:0000256" key="4">
    <source>
        <dbReference type="PIRSR" id="PIRSR000105-1"/>
    </source>
</evidence>
<evidence type="ECO:0000256" key="3">
    <source>
        <dbReference type="ARBA" id="ARBA00023002"/>
    </source>
</evidence>
<dbReference type="InterPro" id="IPR006176">
    <property type="entry name" value="3-OHacyl-CoA_DH_NAD-bd"/>
</dbReference>
<dbReference type="SUPFAM" id="SSF48179">
    <property type="entry name" value="6-phosphogluconate dehydrogenase C-terminal domain-like"/>
    <property type="match status" value="1"/>
</dbReference>
<comment type="pathway">
    <text evidence="1">Lipid metabolism; butanoate metabolism.</text>
</comment>
<feature type="binding site" evidence="5">
    <location>
        <position position="92"/>
    </location>
    <ligand>
        <name>NAD(+)</name>
        <dbReference type="ChEBI" id="CHEBI:57540"/>
    </ligand>
</feature>
<dbReference type="EC" id="1.1.1.157" evidence="8"/>
<keyword evidence="3 8" id="KW-0560">Oxidoreductase</keyword>
<protein>
    <submittedName>
        <fullName evidence="8">3-hydroxybutyryl-CoA dehydrogenase</fullName>
        <ecNumber evidence="8">1.1.1.157</ecNumber>
    </submittedName>
</protein>
<comment type="similarity">
    <text evidence="2">Belongs to the 3-hydroxyacyl-CoA dehydrogenase family.</text>
</comment>
<keyword evidence="9" id="KW-1185">Reference proteome</keyword>
<dbReference type="NCBIfam" id="NF005715">
    <property type="entry name" value="PRK07530.1"/>
    <property type="match status" value="1"/>
</dbReference>
<dbReference type="Gene3D" id="3.40.50.720">
    <property type="entry name" value="NAD(P)-binding Rossmann-like Domain"/>
    <property type="match status" value="1"/>
</dbReference>
<accession>A0A0A3HTN5</accession>
<evidence type="ECO:0000313" key="9">
    <source>
        <dbReference type="Proteomes" id="UP000030408"/>
    </source>
</evidence>
<name>A0A0A3HTN5_9BACL</name>
<dbReference type="InterPro" id="IPR013328">
    <property type="entry name" value="6PGD_dom2"/>
</dbReference>
<feature type="binding site" evidence="5">
    <location>
        <position position="119"/>
    </location>
    <ligand>
        <name>NAD(+)</name>
        <dbReference type="ChEBI" id="CHEBI:57540"/>
    </ligand>
</feature>
<dbReference type="PIRSF" id="PIRSF000105">
    <property type="entry name" value="HCDH"/>
    <property type="match status" value="1"/>
</dbReference>
<dbReference type="PANTHER" id="PTHR48075">
    <property type="entry name" value="3-HYDROXYACYL-COA DEHYDROGENASE FAMILY PROTEIN"/>
    <property type="match status" value="1"/>
</dbReference>
<feature type="binding site" evidence="5">
    <location>
        <begin position="10"/>
        <end position="15"/>
    </location>
    <ligand>
        <name>NAD(+)</name>
        <dbReference type="ChEBI" id="CHEBI:57540"/>
    </ligand>
</feature>
<dbReference type="Proteomes" id="UP000030408">
    <property type="component" value="Unassembled WGS sequence"/>
</dbReference>
<dbReference type="NCBIfam" id="NF004474">
    <property type="entry name" value="PRK05808.1"/>
    <property type="match status" value="1"/>
</dbReference>
<feature type="site" description="Important for catalytic activity" evidence="4">
    <location>
        <position position="140"/>
    </location>
</feature>
<dbReference type="Gene3D" id="1.10.1040.10">
    <property type="entry name" value="N-(1-d-carboxylethyl)-l-norvaline Dehydrogenase, domain 2"/>
    <property type="match status" value="1"/>
</dbReference>
<dbReference type="GO" id="GO:0070403">
    <property type="term" value="F:NAD+ binding"/>
    <property type="evidence" value="ECO:0007669"/>
    <property type="project" value="InterPro"/>
</dbReference>
<keyword evidence="5" id="KW-0520">NAD</keyword>
<dbReference type="FunFam" id="3.40.50.720:FF:000009">
    <property type="entry name" value="Fatty oxidation complex, alpha subunit"/>
    <property type="match status" value="1"/>
</dbReference>
<dbReference type="InterPro" id="IPR006108">
    <property type="entry name" value="3HC_DH_C"/>
</dbReference>
<dbReference type="SUPFAM" id="SSF51735">
    <property type="entry name" value="NAD(P)-binding Rossmann-fold domains"/>
    <property type="match status" value="1"/>
</dbReference>
<comment type="caution">
    <text evidence="8">The sequence shown here is derived from an EMBL/GenBank/DDBJ whole genome shotgun (WGS) entry which is preliminary data.</text>
</comment>
<dbReference type="STRING" id="1384057.CD33_08895"/>
<dbReference type="eggNOG" id="COG1250">
    <property type="taxonomic scope" value="Bacteria"/>
</dbReference>
<proteinExistence type="inferred from homology"/>
<dbReference type="InterPro" id="IPR006180">
    <property type="entry name" value="3-OHacyl-CoA_DH_CS"/>
</dbReference>
<dbReference type="PROSITE" id="PS00067">
    <property type="entry name" value="3HCDH"/>
    <property type="match status" value="1"/>
</dbReference>
<evidence type="ECO:0000259" key="6">
    <source>
        <dbReference type="Pfam" id="PF00725"/>
    </source>
</evidence>
<dbReference type="NCBIfam" id="NF005875">
    <property type="entry name" value="PRK07819.1"/>
    <property type="match status" value="1"/>
</dbReference>
<feature type="binding site" evidence="5">
    <location>
        <position position="33"/>
    </location>
    <ligand>
        <name>NAD(+)</name>
        <dbReference type="ChEBI" id="CHEBI:57540"/>
    </ligand>
</feature>
<dbReference type="OrthoDB" id="9771883at2"/>
<evidence type="ECO:0000256" key="1">
    <source>
        <dbReference type="ARBA" id="ARBA00005086"/>
    </source>
</evidence>
<feature type="domain" description="3-hydroxyacyl-CoA dehydrogenase NAD binding" evidence="7">
    <location>
        <begin position="5"/>
        <end position="183"/>
    </location>
</feature>
<dbReference type="InterPro" id="IPR036291">
    <property type="entry name" value="NAD(P)-bd_dom_sf"/>
</dbReference>
<sequence>MAIQKVMVVGAGQMGSGIAQVCAQAGFDVLLNDMKQEFFDRGLGVITKNLARDVEKGRKTEEEKEAILGRITMSLHLNDANDADLVIEAATENMDIKQSIFRELDSIAPKHAILATNTSSLPITEIAAVTERPEQVIGMHFMNPVPVMKLVEIIRGLATNDEVYQSVEEMTRKLSKTPVEVNDFPGFISNRILLPMINEAIYALYEGVASKEAIDDVMKLGMNHPMGPLTLADFIGLDTCLSIMEILHDGLGDSKYRPCPLLRKYVAAGWLGRKSGRGFYVYED</sequence>
<dbReference type="RefSeq" id="WP_036200079.1">
    <property type="nucleotide sequence ID" value="NZ_AVCY01000008.1"/>
</dbReference>
<feature type="binding site" evidence="5">
    <location>
        <position position="143"/>
    </location>
    <ligand>
        <name>NAD(+)</name>
        <dbReference type="ChEBI" id="CHEBI:57540"/>
    </ligand>
</feature>
<feature type="binding site" evidence="5">
    <location>
        <position position="274"/>
    </location>
    <ligand>
        <name>NAD(+)</name>
        <dbReference type="ChEBI" id="CHEBI:57540"/>
    </ligand>
</feature>
<evidence type="ECO:0000259" key="7">
    <source>
        <dbReference type="Pfam" id="PF02737"/>
    </source>
</evidence>
<gene>
    <name evidence="8" type="ORF">CD33_08895</name>
</gene>
<dbReference type="InterPro" id="IPR008927">
    <property type="entry name" value="6-PGluconate_DH-like_C_sf"/>
</dbReference>
<evidence type="ECO:0000313" key="8">
    <source>
        <dbReference type="EMBL" id="KGR75946.1"/>
    </source>
</evidence>
<reference evidence="8 9" key="1">
    <citation type="submission" date="2014-02" db="EMBL/GenBank/DDBJ databases">
        <title>Draft genome sequence of Lysinibacillus sinduriensis JCM 15800.</title>
        <authorList>
            <person name="Zhang F."/>
            <person name="Wang G."/>
            <person name="Zhang L."/>
        </authorList>
    </citation>
    <scope>NUCLEOTIDE SEQUENCE [LARGE SCALE GENOMIC DNA]</scope>
    <source>
        <strain evidence="8 9">JCM 15800</strain>
    </source>
</reference>
<feature type="binding site" evidence="5">
    <location>
        <position position="97"/>
    </location>
    <ligand>
        <name>NAD(+)</name>
        <dbReference type="ChEBI" id="CHEBI:57540"/>
    </ligand>
</feature>
<dbReference type="Pfam" id="PF00725">
    <property type="entry name" value="3HCDH"/>
    <property type="match status" value="1"/>
</dbReference>
<dbReference type="AlphaFoldDB" id="A0A0A3HTN5"/>
<dbReference type="EMBL" id="JPVO01000048">
    <property type="protein sequence ID" value="KGR75946.1"/>
    <property type="molecule type" value="Genomic_DNA"/>
</dbReference>